<sequence>MDRMFSVGEISDQYWSSELAAATPSSRPPPPADEGSKMNRSASEWAFQRFLQEASETSPHSSAADHGEGEVIEIKDSSFNQLQKLNTNHDGVSNCNSTSISSNAVPPNIPIDSEEYQAFLKSKLHLACAAVAMKRRKGVSSSVKDRWVKIRS</sequence>
<keyword evidence="2" id="KW-0805">Transcription regulation</keyword>
<keyword evidence="3" id="KW-0238">DNA-binding</keyword>
<dbReference type="PANTHER" id="PTHR46408:SF10">
    <property type="entry name" value="BASIC LEUCINE ZIPPER 63"/>
    <property type="match status" value="1"/>
</dbReference>
<protein>
    <submittedName>
        <fullName evidence="7">Light-inducible protein CPRF2-like</fullName>
    </submittedName>
</protein>
<evidence type="ECO:0000313" key="8">
    <source>
        <dbReference type="Proteomes" id="UP000321947"/>
    </source>
</evidence>
<dbReference type="Proteomes" id="UP000321947">
    <property type="component" value="Unassembled WGS sequence"/>
</dbReference>
<dbReference type="AlphaFoldDB" id="A0A5D3D4F0"/>
<comment type="similarity">
    <text evidence="1">Belongs to the bZIP family.</text>
</comment>
<keyword evidence="5" id="KW-0539">Nucleus</keyword>
<evidence type="ECO:0000256" key="6">
    <source>
        <dbReference type="SAM" id="MobiDB-lite"/>
    </source>
</evidence>
<dbReference type="PANTHER" id="PTHR46408">
    <property type="entry name" value="BASIC LEUCINE ZIPPER 63"/>
    <property type="match status" value="1"/>
</dbReference>
<evidence type="ECO:0000256" key="2">
    <source>
        <dbReference type="ARBA" id="ARBA00023015"/>
    </source>
</evidence>
<gene>
    <name evidence="7" type="ORF">E5676_scaffold456G001410</name>
</gene>
<reference evidence="7 8" key="1">
    <citation type="submission" date="2019-08" db="EMBL/GenBank/DDBJ databases">
        <title>Draft genome sequences of two oriental melons (Cucumis melo L. var makuwa).</title>
        <authorList>
            <person name="Kwon S.-Y."/>
        </authorList>
    </citation>
    <scope>NUCLEOTIDE SEQUENCE [LARGE SCALE GENOMIC DNA]</scope>
    <source>
        <strain evidence="8">cv. Chang Bougi</strain>
        <tissue evidence="7">Leaf</tissue>
    </source>
</reference>
<accession>A0A5D3D4F0</accession>
<feature type="compositionally biased region" description="Polar residues" evidence="6">
    <location>
        <begin position="86"/>
        <end position="105"/>
    </location>
</feature>
<proteinExistence type="inferred from homology"/>
<dbReference type="EMBL" id="SSTD01007912">
    <property type="protein sequence ID" value="TYK18416.1"/>
    <property type="molecule type" value="Genomic_DNA"/>
</dbReference>
<comment type="caution">
    <text evidence="7">The sequence shown here is derived from an EMBL/GenBank/DDBJ whole genome shotgun (WGS) entry which is preliminary data.</text>
</comment>
<evidence type="ECO:0000313" key="7">
    <source>
        <dbReference type="EMBL" id="TYK18416.1"/>
    </source>
</evidence>
<keyword evidence="4" id="KW-0804">Transcription</keyword>
<evidence type="ECO:0000256" key="5">
    <source>
        <dbReference type="ARBA" id="ARBA00023242"/>
    </source>
</evidence>
<evidence type="ECO:0000256" key="3">
    <source>
        <dbReference type="ARBA" id="ARBA00023125"/>
    </source>
</evidence>
<organism evidence="7 8">
    <name type="scientific">Cucumis melo var. makuwa</name>
    <name type="common">Oriental melon</name>
    <dbReference type="NCBI Taxonomy" id="1194695"/>
    <lineage>
        <taxon>Eukaryota</taxon>
        <taxon>Viridiplantae</taxon>
        <taxon>Streptophyta</taxon>
        <taxon>Embryophyta</taxon>
        <taxon>Tracheophyta</taxon>
        <taxon>Spermatophyta</taxon>
        <taxon>Magnoliopsida</taxon>
        <taxon>eudicotyledons</taxon>
        <taxon>Gunneridae</taxon>
        <taxon>Pentapetalae</taxon>
        <taxon>rosids</taxon>
        <taxon>fabids</taxon>
        <taxon>Cucurbitales</taxon>
        <taxon>Cucurbitaceae</taxon>
        <taxon>Benincaseae</taxon>
        <taxon>Cucumis</taxon>
    </lineage>
</organism>
<evidence type="ECO:0000256" key="1">
    <source>
        <dbReference type="ARBA" id="ARBA00007163"/>
    </source>
</evidence>
<name>A0A5D3D4F0_CUCMM</name>
<feature type="region of interest" description="Disordered" evidence="6">
    <location>
        <begin position="86"/>
        <end position="107"/>
    </location>
</feature>
<evidence type="ECO:0000256" key="4">
    <source>
        <dbReference type="ARBA" id="ARBA00023163"/>
    </source>
</evidence>
<feature type="region of interest" description="Disordered" evidence="6">
    <location>
        <begin position="16"/>
        <end position="41"/>
    </location>
</feature>
<dbReference type="GO" id="GO:0003677">
    <property type="term" value="F:DNA binding"/>
    <property type="evidence" value="ECO:0007669"/>
    <property type="project" value="UniProtKB-KW"/>
</dbReference>